<dbReference type="InterPro" id="IPR051320">
    <property type="entry name" value="Viral_Replic_Matur_Polypro"/>
</dbReference>
<dbReference type="InterPro" id="IPR018061">
    <property type="entry name" value="Retropepsins"/>
</dbReference>
<dbReference type="SUPFAM" id="SSF50630">
    <property type="entry name" value="Acid proteases"/>
    <property type="match status" value="1"/>
</dbReference>
<dbReference type="Pfam" id="PF00078">
    <property type="entry name" value="RVT_1"/>
    <property type="match status" value="1"/>
</dbReference>
<dbReference type="InterPro" id="IPR001995">
    <property type="entry name" value="Peptidase_A2_cat"/>
</dbReference>
<dbReference type="InterPro" id="IPR021109">
    <property type="entry name" value="Peptidase_aspartic_dom_sf"/>
</dbReference>
<comment type="similarity">
    <text evidence="1">Belongs to the beta type-B retroviral polymerase family. HERV class-II K(HML-2) pol subfamily.</text>
</comment>
<evidence type="ECO:0000259" key="4">
    <source>
        <dbReference type="PROSITE" id="PS50878"/>
    </source>
</evidence>
<dbReference type="Gene3D" id="3.10.10.10">
    <property type="entry name" value="HIV Type 1 Reverse Transcriptase, subunit A, domain 1"/>
    <property type="match status" value="1"/>
</dbReference>
<proteinExistence type="inferred from homology"/>
<dbReference type="PROSITE" id="PS50878">
    <property type="entry name" value="RT_POL"/>
    <property type="match status" value="1"/>
</dbReference>
<dbReference type="InterPro" id="IPR043502">
    <property type="entry name" value="DNA/RNA_pol_sf"/>
</dbReference>
<dbReference type="PANTHER" id="PTHR33064:SF38">
    <property type="entry name" value="LRRGT00076-LIKE"/>
    <property type="match status" value="1"/>
</dbReference>
<evidence type="ECO:0000313" key="5">
    <source>
        <dbReference type="Ensembl" id="ENSCCNP00000013986.1"/>
    </source>
</evidence>
<accession>A0A8C0WN69</accession>
<evidence type="ECO:0000256" key="2">
    <source>
        <dbReference type="ARBA" id="ARBA00022801"/>
    </source>
</evidence>
<protein>
    <submittedName>
        <fullName evidence="5">Uncharacterized protein</fullName>
    </submittedName>
</protein>
<evidence type="ECO:0000259" key="3">
    <source>
        <dbReference type="PROSITE" id="PS50175"/>
    </source>
</evidence>
<dbReference type="Gene3D" id="2.40.70.10">
    <property type="entry name" value="Acid Proteases"/>
    <property type="match status" value="1"/>
</dbReference>
<evidence type="ECO:0000256" key="1">
    <source>
        <dbReference type="ARBA" id="ARBA00010879"/>
    </source>
</evidence>
<dbReference type="GO" id="GO:0004190">
    <property type="term" value="F:aspartic-type endopeptidase activity"/>
    <property type="evidence" value="ECO:0007669"/>
    <property type="project" value="InterPro"/>
</dbReference>
<dbReference type="InterPro" id="IPR043128">
    <property type="entry name" value="Rev_trsase/Diguanyl_cyclase"/>
</dbReference>
<dbReference type="PROSITE" id="PS00141">
    <property type="entry name" value="ASP_PROTEASE"/>
    <property type="match status" value="1"/>
</dbReference>
<reference evidence="5" key="1">
    <citation type="submission" date="2023-09" db="UniProtKB">
        <authorList>
            <consortium name="Ensembl"/>
        </authorList>
    </citation>
    <scope>IDENTIFICATION</scope>
</reference>
<dbReference type="InterPro" id="IPR000477">
    <property type="entry name" value="RT_dom"/>
</dbReference>
<dbReference type="InterPro" id="IPR001969">
    <property type="entry name" value="Aspartic_peptidase_AS"/>
</dbReference>
<dbReference type="Pfam" id="PF00077">
    <property type="entry name" value="RVP"/>
    <property type="match status" value="1"/>
</dbReference>
<dbReference type="PANTHER" id="PTHR33064">
    <property type="entry name" value="POL PROTEIN"/>
    <property type="match status" value="1"/>
</dbReference>
<keyword evidence="2" id="KW-0378">Hydrolase</keyword>
<dbReference type="CDD" id="cd03715">
    <property type="entry name" value="RT_ZFREV_like"/>
    <property type="match status" value="1"/>
</dbReference>
<name>A0A8C0WN69_CASCN</name>
<dbReference type="PROSITE" id="PS50175">
    <property type="entry name" value="ASP_PROT_RETROV"/>
    <property type="match status" value="1"/>
</dbReference>
<dbReference type="Gene3D" id="3.30.70.270">
    <property type="match status" value="1"/>
</dbReference>
<sequence length="374" mass="41518">MKVGGQPIIFMVDSGAEHSMVTKPVAPLTQRRATIIGATGTQTARQFCRPRTCQLGGHEVTHEFLYLPECPIPLLGRDLLTKLGAQITFNQGGPANLTVRGPNALIMAVTMPTEDEWQLYHQEKGGLMKPICLLEEFPDVWAENGAPGLACYHAPVMVELKPGALPVRQRQYPIPREARLGIQTHLQRLKDAGILIDCQSPWNTPLLPVKKAGGGDYRPVQDLQAVNNAVITLHSVVPNPYTLLSLLSPQASWFTCLDLKDAFFCLRLAPVNQPLFAFEWEDPHTGRKTQMTWTGIPQGFKNSPTLFGEALAADLSTFPEENLSCTLLQYVDNLLLTSHDWERCWEGTKALLARLSEAGYKVSWKKAQVCQREV</sequence>
<dbReference type="AlphaFoldDB" id="A0A8C0WN69"/>
<organism evidence="5">
    <name type="scientific">Castor canadensis</name>
    <name type="common">American beaver</name>
    <dbReference type="NCBI Taxonomy" id="51338"/>
    <lineage>
        <taxon>Eukaryota</taxon>
        <taxon>Metazoa</taxon>
        <taxon>Chordata</taxon>
        <taxon>Craniata</taxon>
        <taxon>Vertebrata</taxon>
        <taxon>Euteleostomi</taxon>
        <taxon>Mammalia</taxon>
        <taxon>Eutheria</taxon>
        <taxon>Euarchontoglires</taxon>
        <taxon>Glires</taxon>
        <taxon>Rodentia</taxon>
        <taxon>Castorimorpha</taxon>
        <taxon>Castoridae</taxon>
        <taxon>Castor</taxon>
    </lineage>
</organism>
<dbReference type="GO" id="GO:0006508">
    <property type="term" value="P:proteolysis"/>
    <property type="evidence" value="ECO:0007669"/>
    <property type="project" value="InterPro"/>
</dbReference>
<feature type="domain" description="Peptidase A2" evidence="3">
    <location>
        <begin position="8"/>
        <end position="79"/>
    </location>
</feature>
<feature type="domain" description="Reverse transcriptase" evidence="4">
    <location>
        <begin position="190"/>
        <end position="374"/>
    </location>
</feature>
<dbReference type="SUPFAM" id="SSF56672">
    <property type="entry name" value="DNA/RNA polymerases"/>
    <property type="match status" value="1"/>
</dbReference>
<dbReference type="Ensembl" id="ENSCCNT00000018352.1">
    <property type="protein sequence ID" value="ENSCCNP00000013986.1"/>
    <property type="gene ID" value="ENSCCNG00000014496.1"/>
</dbReference>